<sequence>MFLFSFITISNIRQTIPRQIQPIPLSIINQSVPIARQSQTFEKTEHLLLTLFIQVISLILFSLPQVIQSLYTNISRFQMRPSLQNATNNFMFHLFLLLTYVTNGIPLYLYTLSGGQVFRKALYYLIRNFIEVIACRRRWHSLL</sequence>
<keyword evidence="1" id="KW-0472">Membrane</keyword>
<feature type="transmembrane region" description="Helical" evidence="1">
    <location>
        <begin position="90"/>
        <end position="110"/>
    </location>
</feature>
<keyword evidence="1" id="KW-1133">Transmembrane helix</keyword>
<evidence type="ECO:0000313" key="3">
    <source>
        <dbReference type="EMBL" id="CAF3482035.1"/>
    </source>
</evidence>
<dbReference type="Proteomes" id="UP000663869">
    <property type="component" value="Unassembled WGS sequence"/>
</dbReference>
<gene>
    <name evidence="3" type="ORF">FME351_LOCUS15565</name>
    <name evidence="2" type="ORF">KIK155_LOCUS8800</name>
</gene>
<organism evidence="2 4">
    <name type="scientific">Rotaria socialis</name>
    <dbReference type="NCBI Taxonomy" id="392032"/>
    <lineage>
        <taxon>Eukaryota</taxon>
        <taxon>Metazoa</taxon>
        <taxon>Spiralia</taxon>
        <taxon>Gnathifera</taxon>
        <taxon>Rotifera</taxon>
        <taxon>Eurotatoria</taxon>
        <taxon>Bdelloidea</taxon>
        <taxon>Philodinida</taxon>
        <taxon>Philodinidae</taxon>
        <taxon>Rotaria</taxon>
    </lineage>
</organism>
<dbReference type="AlphaFoldDB" id="A0A818AKG5"/>
<feature type="transmembrane region" description="Helical" evidence="1">
    <location>
        <begin position="47"/>
        <end position="70"/>
    </location>
</feature>
<dbReference type="EMBL" id="CAJNYU010001929">
    <property type="protein sequence ID" value="CAF3482035.1"/>
    <property type="molecule type" value="Genomic_DNA"/>
</dbReference>
<protein>
    <submittedName>
        <fullName evidence="2">Uncharacterized protein</fullName>
    </submittedName>
</protein>
<evidence type="ECO:0000313" key="4">
    <source>
        <dbReference type="Proteomes" id="UP000663865"/>
    </source>
</evidence>
<reference evidence="2" key="1">
    <citation type="submission" date="2021-02" db="EMBL/GenBank/DDBJ databases">
        <authorList>
            <person name="Nowell W R."/>
        </authorList>
    </citation>
    <scope>NUCLEOTIDE SEQUENCE</scope>
</reference>
<accession>A0A818AKG5</accession>
<comment type="caution">
    <text evidence="2">The sequence shown here is derived from an EMBL/GenBank/DDBJ whole genome shotgun (WGS) entry which is preliminary data.</text>
</comment>
<evidence type="ECO:0000256" key="1">
    <source>
        <dbReference type="SAM" id="Phobius"/>
    </source>
</evidence>
<name>A0A818AKG5_9BILA</name>
<dbReference type="Proteomes" id="UP000663865">
    <property type="component" value="Unassembled WGS sequence"/>
</dbReference>
<proteinExistence type="predicted"/>
<dbReference type="Gene3D" id="1.20.1070.10">
    <property type="entry name" value="Rhodopsin 7-helix transmembrane proteins"/>
    <property type="match status" value="1"/>
</dbReference>
<evidence type="ECO:0000313" key="2">
    <source>
        <dbReference type="EMBL" id="CAF3408340.1"/>
    </source>
</evidence>
<dbReference type="EMBL" id="CAJNYV010001166">
    <property type="protein sequence ID" value="CAF3408340.1"/>
    <property type="molecule type" value="Genomic_DNA"/>
</dbReference>
<keyword evidence="1" id="KW-0812">Transmembrane</keyword>